<reference evidence="11 12" key="1">
    <citation type="journal article" date="2023" name="Elife">
        <title>Identification of key yeast species and microbe-microbe interactions impacting larval growth of Drosophila in the wild.</title>
        <authorList>
            <person name="Mure A."/>
            <person name="Sugiura Y."/>
            <person name="Maeda R."/>
            <person name="Honda K."/>
            <person name="Sakurai N."/>
            <person name="Takahashi Y."/>
            <person name="Watada M."/>
            <person name="Katoh T."/>
            <person name="Gotoh A."/>
            <person name="Gotoh Y."/>
            <person name="Taniguchi I."/>
            <person name="Nakamura K."/>
            <person name="Hayashi T."/>
            <person name="Katayama T."/>
            <person name="Uemura T."/>
            <person name="Hattori Y."/>
        </authorList>
    </citation>
    <scope>NUCLEOTIDE SEQUENCE [LARGE SCALE GENOMIC DNA]</scope>
    <source>
        <strain evidence="11 12">PK-24</strain>
    </source>
</reference>
<dbReference type="Gene3D" id="2.130.10.10">
    <property type="entry name" value="YVTN repeat-like/Quinoprotein amine dehydrogenase"/>
    <property type="match status" value="2"/>
</dbReference>
<dbReference type="SMART" id="SM00320">
    <property type="entry name" value="WD40"/>
    <property type="match status" value="4"/>
</dbReference>
<dbReference type="InterPro" id="IPR000719">
    <property type="entry name" value="Prot_kinase_dom"/>
</dbReference>
<dbReference type="SUPFAM" id="SSF56112">
    <property type="entry name" value="Protein kinase-like (PK-like)"/>
    <property type="match status" value="1"/>
</dbReference>
<evidence type="ECO:0000256" key="5">
    <source>
        <dbReference type="ARBA" id="ARBA00022737"/>
    </source>
</evidence>
<name>A0AAV5R8Q5_PICKL</name>
<dbReference type="Gene3D" id="1.10.510.10">
    <property type="entry name" value="Transferase(Phosphotransferase) domain 1"/>
    <property type="match status" value="1"/>
</dbReference>
<dbReference type="GO" id="GO:0034272">
    <property type="term" value="C:phosphatidylinositol 3-kinase complex, class III, type II"/>
    <property type="evidence" value="ECO:0007669"/>
    <property type="project" value="TreeGrafter"/>
</dbReference>
<dbReference type="InterPro" id="IPR016024">
    <property type="entry name" value="ARM-type_fold"/>
</dbReference>
<keyword evidence="3 9" id="KW-0853">WD repeat</keyword>
<dbReference type="EMBL" id="BTGB01000009">
    <property type="protein sequence ID" value="GMM47735.1"/>
    <property type="molecule type" value="Genomic_DNA"/>
</dbReference>
<gene>
    <name evidence="11" type="ORF">DAPK24_043330</name>
</gene>
<dbReference type="InterPro" id="IPR045162">
    <property type="entry name" value="Vps15-like"/>
</dbReference>
<dbReference type="GO" id="GO:0016236">
    <property type="term" value="P:macroautophagy"/>
    <property type="evidence" value="ECO:0007669"/>
    <property type="project" value="InterPro"/>
</dbReference>
<dbReference type="CDD" id="cd13980">
    <property type="entry name" value="STKc_Vps15"/>
    <property type="match status" value="1"/>
</dbReference>
<protein>
    <recommendedName>
        <fullName evidence="1">non-specific serine/threonine protein kinase</fullName>
        <ecNumber evidence="1">2.7.11.1</ecNumber>
    </recommendedName>
</protein>
<evidence type="ECO:0000256" key="4">
    <source>
        <dbReference type="ARBA" id="ARBA00022679"/>
    </source>
</evidence>
<dbReference type="GO" id="GO:0071561">
    <property type="term" value="C:nucleus-vacuole junction"/>
    <property type="evidence" value="ECO:0007669"/>
    <property type="project" value="TreeGrafter"/>
</dbReference>
<keyword evidence="4" id="KW-0808">Transferase</keyword>
<keyword evidence="8" id="KW-0067">ATP-binding</keyword>
<dbReference type="PANTHER" id="PTHR17583">
    <property type="entry name" value="PHOSPHOINOSITIDE 3-KINASE REGULATORY SUBUNIT 4"/>
    <property type="match status" value="1"/>
</dbReference>
<dbReference type="PROSITE" id="PS50082">
    <property type="entry name" value="WD_REPEATS_2"/>
    <property type="match status" value="1"/>
</dbReference>
<dbReference type="Pfam" id="PF22956">
    <property type="entry name" value="VPS15-like_hel"/>
    <property type="match status" value="1"/>
</dbReference>
<keyword evidence="2 11" id="KW-0723">Serine/threonine-protein kinase</keyword>
<dbReference type="GO" id="GO:0005770">
    <property type="term" value="C:late endosome"/>
    <property type="evidence" value="ECO:0007669"/>
    <property type="project" value="TreeGrafter"/>
</dbReference>
<evidence type="ECO:0000256" key="8">
    <source>
        <dbReference type="ARBA" id="ARBA00022840"/>
    </source>
</evidence>
<dbReference type="Gene3D" id="1.25.10.10">
    <property type="entry name" value="Leucine-rich Repeat Variant"/>
    <property type="match status" value="2"/>
</dbReference>
<dbReference type="GO" id="GO:0045324">
    <property type="term" value="P:late endosome to vacuole transport"/>
    <property type="evidence" value="ECO:0007669"/>
    <property type="project" value="InterPro"/>
</dbReference>
<dbReference type="PROSITE" id="PS00108">
    <property type="entry name" value="PROTEIN_KINASE_ST"/>
    <property type="match status" value="1"/>
</dbReference>
<evidence type="ECO:0000256" key="7">
    <source>
        <dbReference type="ARBA" id="ARBA00022777"/>
    </source>
</evidence>
<feature type="repeat" description="WD" evidence="9">
    <location>
        <begin position="1086"/>
        <end position="1118"/>
    </location>
</feature>
<dbReference type="GO" id="GO:0005524">
    <property type="term" value="F:ATP binding"/>
    <property type="evidence" value="ECO:0007669"/>
    <property type="project" value="InterPro"/>
</dbReference>
<dbReference type="InterPro" id="IPR015943">
    <property type="entry name" value="WD40/YVTN_repeat-like_dom_sf"/>
</dbReference>
<dbReference type="GO" id="GO:0004674">
    <property type="term" value="F:protein serine/threonine kinase activity"/>
    <property type="evidence" value="ECO:0007669"/>
    <property type="project" value="UniProtKB-KW"/>
</dbReference>
<evidence type="ECO:0000313" key="12">
    <source>
        <dbReference type="Proteomes" id="UP001378960"/>
    </source>
</evidence>
<evidence type="ECO:0000256" key="9">
    <source>
        <dbReference type="PROSITE-ProRule" id="PRU00221"/>
    </source>
</evidence>
<sequence length="1509" mass="172563">MNEPNAQALHNMEFDFSLVSPTAHTIAISAYIDFLPLLQYFKPLGTSRFLKTIQCLSSEGYVVTKLLIKPSSVEIDMKPYLNKLNEVKQKLQNIPNTLAFDTLIDSDRATYLIRPYVRYNLYDRLSIRPFFENIEKKWIVYQLLVALTKMHDVGVYHGDIKTENVLLTSWNSIMLSDIALFKPVYLPDYNQTHFSFYFDTVQRHSCCIAPERFKTKEELDNISADNNKLLPGFDIFSLGCVIAELYSDGLPLFSLPQMFKYKKGEYSPKLDSIEDTNIKKLVQNMISLNPTDRLTAKEYLSEYRKTLFPDYFYTFLYSYMNTLSNSPSSSNSEGNNFQKCDYRIDRMYKDFDKIALYLGFKTNIIDTDEFNSSNSTNRQDNIIPVKLNLPGMNRHIPRATSKIITKNSYNDFGSLIFLSLLNSNVRNTTHSSYRIKACELILAFSEQLHDEAKFDRCLPYLVNMLDDPSENVQVSALICITQMLMMIDTITPINIHIFSEYIIPKLQVFLNRSYIRNYKETKDMMNTSGLSNSNNIERKSIKSGNYVRMIFAACLPYLAMSSKKVFELSILLKNKVGTYHDPDIDSIIFNERDKNDLEFDSNFESFETLTTQILTDSNVYVRIALMQNIKPLCSFFGKQKTNDIILSHVITYLNDKDPQIKLSFVASIVPLSVFVGMTSLEQYILPLLLQSIYGPEETIVITLLRALSQLISLRMIRHECFADLLNLSVILIIHPNGLVRQSILKLIIVISSQIPVADFYCLLYPIVRPYLQHEVEEFTWKNIYISCHEPLTRVVFETLKLWCLSNQESLFWKKSSTNNPYRDVDMFGIGKLKFLRKNEGNLESRDVLHKSLQADTYTPNYQVPLSNTDLKFLGQIISLGLDAADIWKIASFRSYIYKLTRLNIRSSNIKPNSEKLHLAPRNVFIDVTHKYIPKSAKQQNSDIKEFAQLNINTLSSKNDPNKNQPLILKNLQAPRPIVMTSDKSVYSSDTNNIHLPSNENSIFDNFGEGNVFDETMKLKEIHSDVRISYPGKNTSILKFLNGIKFEPEIGDYPEFGRFIDTNLISKKNSQNTNHILHHHDGFVAMLIEHNSSIVDIVAAPQHEFFISCDSEGFLKIWDTHRLEVDVTGDSCLSVNLGSPIKSLCMMPGRNCFAVSKLDGSVDIYRVDFVGTFDNDDKNRYQKTSITLIRHYKLDKAKKYATNLTFCLSDNLAGLYMITATSKLIGIDIRAMVVVYEYPNNILHGNAVSLVVDKSQKWAVIGSDKGIIDLIDIDAKICIKSTKFKYKSYPITKMFHFHDFFSDNNTVNSLKKENNNTIAFVGGTGNADVVIWDVNSGRPRKVMCSYDKGLFSAEAYLVIDVTDDIINEVHYEPDNLNSFTQNHSNTSISYSYYGNQSGKLLTASYNKEIIDWGLKDVSDTHLVSSSNGTVQTDDIPQYSETQINSTLSFVHQSTKNLKHKNHDEKRDIGIPSKIGNKSPSDLIRALCYVSTPYNMVICGDRSGKLCIYRI</sequence>
<dbReference type="Pfam" id="PF00069">
    <property type="entry name" value="Pkinase"/>
    <property type="match status" value="1"/>
</dbReference>
<evidence type="ECO:0000259" key="10">
    <source>
        <dbReference type="PROSITE" id="PS50011"/>
    </source>
</evidence>
<keyword evidence="6" id="KW-0547">Nucleotide-binding</keyword>
<evidence type="ECO:0000256" key="1">
    <source>
        <dbReference type="ARBA" id="ARBA00012513"/>
    </source>
</evidence>
<dbReference type="InterPro" id="IPR055231">
    <property type="entry name" value="2AA_helical"/>
</dbReference>
<dbReference type="SUPFAM" id="SSF50978">
    <property type="entry name" value="WD40 repeat-like"/>
    <property type="match status" value="1"/>
</dbReference>
<dbReference type="Proteomes" id="UP001378960">
    <property type="component" value="Unassembled WGS sequence"/>
</dbReference>
<keyword evidence="12" id="KW-1185">Reference proteome</keyword>
<proteinExistence type="predicted"/>
<dbReference type="SUPFAM" id="SSF48371">
    <property type="entry name" value="ARM repeat"/>
    <property type="match status" value="1"/>
</dbReference>
<dbReference type="InterPro" id="IPR011989">
    <property type="entry name" value="ARM-like"/>
</dbReference>
<dbReference type="InterPro" id="IPR001680">
    <property type="entry name" value="WD40_rpt"/>
</dbReference>
<keyword evidence="5" id="KW-0677">Repeat</keyword>
<dbReference type="SMART" id="SM00220">
    <property type="entry name" value="S_TKc"/>
    <property type="match status" value="1"/>
</dbReference>
<evidence type="ECO:0000256" key="6">
    <source>
        <dbReference type="ARBA" id="ARBA00022741"/>
    </source>
</evidence>
<dbReference type="InterPro" id="IPR036322">
    <property type="entry name" value="WD40_repeat_dom_sf"/>
</dbReference>
<dbReference type="InterPro" id="IPR008271">
    <property type="entry name" value="Ser/Thr_kinase_AS"/>
</dbReference>
<keyword evidence="7 11" id="KW-0418">Kinase</keyword>
<accession>A0AAV5R8Q5</accession>
<dbReference type="GO" id="GO:0006623">
    <property type="term" value="P:protein targeting to vacuole"/>
    <property type="evidence" value="ECO:0007669"/>
    <property type="project" value="TreeGrafter"/>
</dbReference>
<dbReference type="EC" id="2.7.11.1" evidence="1"/>
<dbReference type="PANTHER" id="PTHR17583:SF0">
    <property type="entry name" value="PHOSPHOINOSITIDE 3-KINASE REGULATORY SUBUNIT 4"/>
    <property type="match status" value="1"/>
</dbReference>
<evidence type="ECO:0000313" key="11">
    <source>
        <dbReference type="EMBL" id="GMM47735.1"/>
    </source>
</evidence>
<evidence type="ECO:0000256" key="2">
    <source>
        <dbReference type="ARBA" id="ARBA00022527"/>
    </source>
</evidence>
<evidence type="ECO:0000256" key="3">
    <source>
        <dbReference type="ARBA" id="ARBA00022574"/>
    </source>
</evidence>
<feature type="domain" description="Protein kinase" evidence="10">
    <location>
        <begin position="38"/>
        <end position="316"/>
    </location>
</feature>
<organism evidence="11 12">
    <name type="scientific">Pichia kluyveri</name>
    <name type="common">Yeast</name>
    <dbReference type="NCBI Taxonomy" id="36015"/>
    <lineage>
        <taxon>Eukaryota</taxon>
        <taxon>Fungi</taxon>
        <taxon>Dikarya</taxon>
        <taxon>Ascomycota</taxon>
        <taxon>Saccharomycotina</taxon>
        <taxon>Pichiomycetes</taxon>
        <taxon>Pichiales</taxon>
        <taxon>Pichiaceae</taxon>
        <taxon>Pichia</taxon>
    </lineage>
</organism>
<dbReference type="GO" id="GO:0034271">
    <property type="term" value="C:phosphatidylinositol 3-kinase complex, class III, type I"/>
    <property type="evidence" value="ECO:0007669"/>
    <property type="project" value="TreeGrafter"/>
</dbReference>
<dbReference type="InterPro" id="IPR011009">
    <property type="entry name" value="Kinase-like_dom_sf"/>
</dbReference>
<comment type="caution">
    <text evidence="11">The sequence shown here is derived from an EMBL/GenBank/DDBJ whole genome shotgun (WGS) entry which is preliminary data.</text>
</comment>
<dbReference type="PROSITE" id="PS50011">
    <property type="entry name" value="PROTEIN_KINASE_DOM"/>
    <property type="match status" value="1"/>
</dbReference>